<feature type="chain" id="PRO_5037163167" evidence="4">
    <location>
        <begin position="25"/>
        <end position="460"/>
    </location>
</feature>
<dbReference type="Pfam" id="PF01547">
    <property type="entry name" value="SBP_bac_1"/>
    <property type="match status" value="1"/>
</dbReference>
<protein>
    <submittedName>
        <fullName evidence="5">Extracellular solute-binding protein</fullName>
    </submittedName>
</protein>
<dbReference type="SUPFAM" id="SSF53850">
    <property type="entry name" value="Periplasmic binding protein-like II"/>
    <property type="match status" value="1"/>
</dbReference>
<dbReference type="GO" id="GO:0015768">
    <property type="term" value="P:maltose transport"/>
    <property type="evidence" value="ECO:0007669"/>
    <property type="project" value="TreeGrafter"/>
</dbReference>
<dbReference type="GO" id="GO:1901982">
    <property type="term" value="F:maltose binding"/>
    <property type="evidence" value="ECO:0007669"/>
    <property type="project" value="TreeGrafter"/>
</dbReference>
<gene>
    <name evidence="5" type="ORF">IDH45_30875</name>
</gene>
<evidence type="ECO:0000256" key="3">
    <source>
        <dbReference type="ARBA" id="ARBA00022729"/>
    </source>
</evidence>
<dbReference type="PANTHER" id="PTHR30061:SF50">
    <property type="entry name" value="MALTOSE_MALTODEXTRIN-BINDING PERIPLASMIC PROTEIN"/>
    <property type="match status" value="1"/>
</dbReference>
<comment type="similarity">
    <text evidence="1">Belongs to the bacterial solute-binding protein 1 family.</text>
</comment>
<dbReference type="PANTHER" id="PTHR30061">
    <property type="entry name" value="MALTOSE-BINDING PERIPLASMIC PROTEIN"/>
    <property type="match status" value="1"/>
</dbReference>
<proteinExistence type="inferred from homology"/>
<accession>A0A927CF12</accession>
<evidence type="ECO:0000256" key="1">
    <source>
        <dbReference type="ARBA" id="ARBA00008520"/>
    </source>
</evidence>
<dbReference type="EMBL" id="JACXJA010000057">
    <property type="protein sequence ID" value="MBD2866385.1"/>
    <property type="molecule type" value="Genomic_DNA"/>
</dbReference>
<dbReference type="Proteomes" id="UP000639396">
    <property type="component" value="Unassembled WGS sequence"/>
</dbReference>
<dbReference type="GO" id="GO:0042956">
    <property type="term" value="P:maltodextrin transmembrane transport"/>
    <property type="evidence" value="ECO:0007669"/>
    <property type="project" value="TreeGrafter"/>
</dbReference>
<dbReference type="AlphaFoldDB" id="A0A927CF12"/>
<sequence>MKKRTSIWAAVCILMLLVAACSKAEPSGTAAEKGEGGVEIVTIEVMTRDASAPTRVTNFVEAAESLNKKLEEEGSKQRVKVEQIVKSMGEEEFDQHFIFASKSGNTADIYATGYSKVGWMADGDYLLPLEGIDQQKVFENLMPGYWDAVKWDNRIWGVIQDTEARPIFFNKNVLKKLGWTDDQIKSLPQKAENGEFTLAEMAELAQKAVDQKAAGGGLLLTAGGKDLPIIFLNHGTEVYDAQAGKYVLDKAGLTDTFTFLSKAVNNGTMERSFLSTGKDDMLKAMINDDVLFLQAGIWDEAKWRTRGMHNKLGNVTSEYVMDNIGVMVMPTAKKGMKPVTVSNPWVYVVPKKTKHPELVTRLLVEVSSPKLQAEHGVQTSHIPFTKEGQEYDTVKQNAWLNYVGYLTSYSRFMPNHPDQPKFEKILKDATQNIVNGDMSPEQAVSWMEKQMKLNLGDAFK</sequence>
<keyword evidence="2" id="KW-0813">Transport</keyword>
<feature type="signal peptide" evidence="4">
    <location>
        <begin position="1"/>
        <end position="24"/>
    </location>
</feature>
<dbReference type="RefSeq" id="WP_190932001.1">
    <property type="nucleotide sequence ID" value="NZ_JACXJA010000057.1"/>
</dbReference>
<dbReference type="Gene3D" id="3.40.190.10">
    <property type="entry name" value="Periplasmic binding protein-like II"/>
    <property type="match status" value="1"/>
</dbReference>
<keyword evidence="3 4" id="KW-0732">Signal</keyword>
<reference evidence="5" key="1">
    <citation type="submission" date="2020-09" db="EMBL/GenBank/DDBJ databases">
        <title>A novel bacterium of genus Paenibacillus, isolated from South China Sea.</title>
        <authorList>
            <person name="Huang H."/>
            <person name="Mo K."/>
            <person name="Hu Y."/>
        </authorList>
    </citation>
    <scope>NUCLEOTIDE SEQUENCE</scope>
    <source>
        <strain evidence="5">IB182363</strain>
    </source>
</reference>
<dbReference type="GO" id="GO:0055052">
    <property type="term" value="C:ATP-binding cassette (ABC) transporter complex, substrate-binding subunit-containing"/>
    <property type="evidence" value="ECO:0007669"/>
    <property type="project" value="TreeGrafter"/>
</dbReference>
<evidence type="ECO:0000313" key="5">
    <source>
        <dbReference type="EMBL" id="MBD2866385.1"/>
    </source>
</evidence>
<name>A0A927CF12_9BACL</name>
<comment type="caution">
    <text evidence="5">The sequence shown here is derived from an EMBL/GenBank/DDBJ whole genome shotgun (WGS) entry which is preliminary data.</text>
</comment>
<organism evidence="5 6">
    <name type="scientific">Paenibacillus oceani</name>
    <dbReference type="NCBI Taxonomy" id="2772510"/>
    <lineage>
        <taxon>Bacteria</taxon>
        <taxon>Bacillati</taxon>
        <taxon>Bacillota</taxon>
        <taxon>Bacilli</taxon>
        <taxon>Bacillales</taxon>
        <taxon>Paenibacillaceae</taxon>
        <taxon>Paenibacillus</taxon>
    </lineage>
</organism>
<dbReference type="InterPro" id="IPR006059">
    <property type="entry name" value="SBP"/>
</dbReference>
<evidence type="ECO:0000256" key="4">
    <source>
        <dbReference type="SAM" id="SignalP"/>
    </source>
</evidence>
<keyword evidence="6" id="KW-1185">Reference proteome</keyword>
<evidence type="ECO:0000256" key="2">
    <source>
        <dbReference type="ARBA" id="ARBA00022448"/>
    </source>
</evidence>
<evidence type="ECO:0000313" key="6">
    <source>
        <dbReference type="Proteomes" id="UP000639396"/>
    </source>
</evidence>
<dbReference type="PROSITE" id="PS51257">
    <property type="entry name" value="PROKAR_LIPOPROTEIN"/>
    <property type="match status" value="1"/>
</dbReference>